<reference evidence="1 2" key="1">
    <citation type="journal article" date="2017" name="Nat. Commun.">
        <title>Genome assembly with in vitro proximity ligation data and whole-genome triplication in lettuce.</title>
        <authorList>
            <person name="Reyes-Chin-Wo S."/>
            <person name="Wang Z."/>
            <person name="Yang X."/>
            <person name="Kozik A."/>
            <person name="Arikit S."/>
            <person name="Song C."/>
            <person name="Xia L."/>
            <person name="Froenicke L."/>
            <person name="Lavelle D.O."/>
            <person name="Truco M.J."/>
            <person name="Xia R."/>
            <person name="Zhu S."/>
            <person name="Xu C."/>
            <person name="Xu H."/>
            <person name="Xu X."/>
            <person name="Cox K."/>
            <person name="Korf I."/>
            <person name="Meyers B.C."/>
            <person name="Michelmore R.W."/>
        </authorList>
    </citation>
    <scope>NUCLEOTIDE SEQUENCE [LARGE SCALE GENOMIC DNA]</scope>
    <source>
        <strain evidence="2">cv. Salinas</strain>
        <tissue evidence="1">Seedlings</tissue>
    </source>
</reference>
<proteinExistence type="predicted"/>
<accession>A0A9R1VS22</accession>
<name>A0A9R1VS22_LACSA</name>
<dbReference type="EMBL" id="NBSK02000004">
    <property type="protein sequence ID" value="KAJ0212677.1"/>
    <property type="molecule type" value="Genomic_DNA"/>
</dbReference>
<dbReference type="AlphaFoldDB" id="A0A9R1VS22"/>
<keyword evidence="2" id="KW-1185">Reference proteome</keyword>
<gene>
    <name evidence="1" type="ORF">LSAT_V11C400179240</name>
</gene>
<evidence type="ECO:0000313" key="2">
    <source>
        <dbReference type="Proteomes" id="UP000235145"/>
    </source>
</evidence>
<sequence length="195" mass="22356">MTPTEIRELIEKLAIESKHSGNEDEWYPYQPRGVKEISNTHLESQISKLTKAVLLLMKEKIAAKKPCCICLKTEHPTYMCPLLQLLEAIIIITRIIFSRSTNIRSHPDFISMKSLAMRTQAFQTETRASIKNLEQQVSQLATSVGRLESQEKLPEHTENNPKHNMSVISLRSGKTYGGQAYQNQKTKLMRNLKKF</sequence>
<organism evidence="1 2">
    <name type="scientific">Lactuca sativa</name>
    <name type="common">Garden lettuce</name>
    <dbReference type="NCBI Taxonomy" id="4236"/>
    <lineage>
        <taxon>Eukaryota</taxon>
        <taxon>Viridiplantae</taxon>
        <taxon>Streptophyta</taxon>
        <taxon>Embryophyta</taxon>
        <taxon>Tracheophyta</taxon>
        <taxon>Spermatophyta</taxon>
        <taxon>Magnoliopsida</taxon>
        <taxon>eudicotyledons</taxon>
        <taxon>Gunneridae</taxon>
        <taxon>Pentapetalae</taxon>
        <taxon>asterids</taxon>
        <taxon>campanulids</taxon>
        <taxon>Asterales</taxon>
        <taxon>Asteraceae</taxon>
        <taxon>Cichorioideae</taxon>
        <taxon>Cichorieae</taxon>
        <taxon>Lactucinae</taxon>
        <taxon>Lactuca</taxon>
    </lineage>
</organism>
<evidence type="ECO:0000313" key="1">
    <source>
        <dbReference type="EMBL" id="KAJ0212677.1"/>
    </source>
</evidence>
<dbReference type="Proteomes" id="UP000235145">
    <property type="component" value="Unassembled WGS sequence"/>
</dbReference>
<protein>
    <submittedName>
        <fullName evidence="1">Uncharacterized protein</fullName>
    </submittedName>
</protein>
<comment type="caution">
    <text evidence="1">The sequence shown here is derived from an EMBL/GenBank/DDBJ whole genome shotgun (WGS) entry which is preliminary data.</text>
</comment>